<organism evidence="2 3">
    <name type="scientific">Buddleja alternifolia</name>
    <dbReference type="NCBI Taxonomy" id="168488"/>
    <lineage>
        <taxon>Eukaryota</taxon>
        <taxon>Viridiplantae</taxon>
        <taxon>Streptophyta</taxon>
        <taxon>Embryophyta</taxon>
        <taxon>Tracheophyta</taxon>
        <taxon>Spermatophyta</taxon>
        <taxon>Magnoliopsida</taxon>
        <taxon>eudicotyledons</taxon>
        <taxon>Gunneridae</taxon>
        <taxon>Pentapetalae</taxon>
        <taxon>asterids</taxon>
        <taxon>lamiids</taxon>
        <taxon>Lamiales</taxon>
        <taxon>Scrophulariaceae</taxon>
        <taxon>Buddlejeae</taxon>
        <taxon>Buddleja</taxon>
    </lineage>
</organism>
<sequence length="214" mass="24824">MRWLKKKLPRTLPNDTASTREEIITTVHAEADPKAQISQPSVGGSWFTMAESTRFKDLLDNQKKHEIMFMEERNLRESNEKHIHNQLETLMSVQVTTQASMEANQRMIQQQIQSVVDQMQVYNRNKSVLGEGLSATAERGSISQPRRMSTPDLERSLSQTSYTPFPKVEFPHYDREDTRTWIKKCNRYFQIVTTITEEQKVPLASIHLEGKTEL</sequence>
<evidence type="ECO:0000313" key="2">
    <source>
        <dbReference type="EMBL" id="KAG8390207.1"/>
    </source>
</evidence>
<evidence type="ECO:0000313" key="3">
    <source>
        <dbReference type="Proteomes" id="UP000826271"/>
    </source>
</evidence>
<protein>
    <submittedName>
        <fullName evidence="2">Uncharacterized protein</fullName>
    </submittedName>
</protein>
<keyword evidence="3" id="KW-1185">Reference proteome</keyword>
<comment type="caution">
    <text evidence="2">The sequence shown here is derived from an EMBL/GenBank/DDBJ whole genome shotgun (WGS) entry which is preliminary data.</text>
</comment>
<dbReference type="EMBL" id="WHWC01000001">
    <property type="protein sequence ID" value="KAG8390207.1"/>
    <property type="molecule type" value="Genomic_DNA"/>
</dbReference>
<evidence type="ECO:0000256" key="1">
    <source>
        <dbReference type="SAM" id="MobiDB-lite"/>
    </source>
</evidence>
<dbReference type="Proteomes" id="UP000826271">
    <property type="component" value="Unassembled WGS sequence"/>
</dbReference>
<reference evidence="2" key="1">
    <citation type="submission" date="2019-10" db="EMBL/GenBank/DDBJ databases">
        <authorList>
            <person name="Zhang R."/>
            <person name="Pan Y."/>
            <person name="Wang J."/>
            <person name="Ma R."/>
            <person name="Yu S."/>
        </authorList>
    </citation>
    <scope>NUCLEOTIDE SEQUENCE</scope>
    <source>
        <strain evidence="2">LA-IB0</strain>
        <tissue evidence="2">Leaf</tissue>
    </source>
</reference>
<feature type="region of interest" description="Disordered" evidence="1">
    <location>
        <begin position="132"/>
        <end position="160"/>
    </location>
</feature>
<gene>
    <name evidence="2" type="ORF">BUALT_Bualt01G0059500</name>
</gene>
<accession>A0AAV6YAU1</accession>
<proteinExistence type="predicted"/>
<name>A0AAV6YAU1_9LAMI</name>
<dbReference type="AlphaFoldDB" id="A0AAV6YAU1"/>